<keyword evidence="4" id="KW-0804">Transcription</keyword>
<dbReference type="AlphaFoldDB" id="A0ABC9CR95"/>
<feature type="region of interest" description="Disordered" evidence="6">
    <location>
        <begin position="283"/>
        <end position="383"/>
    </location>
</feature>
<keyword evidence="2" id="KW-0805">Transcription regulation</keyword>
<dbReference type="EMBL" id="OZ075140">
    <property type="protein sequence ID" value="CAL5024648.1"/>
    <property type="molecule type" value="Genomic_DNA"/>
</dbReference>
<dbReference type="GO" id="GO:0003677">
    <property type="term" value="F:DNA binding"/>
    <property type="evidence" value="ECO:0007669"/>
    <property type="project" value="UniProtKB-KW"/>
</dbReference>
<feature type="domain" description="MBD" evidence="7">
    <location>
        <begin position="189"/>
        <end position="270"/>
    </location>
</feature>
<evidence type="ECO:0000256" key="6">
    <source>
        <dbReference type="SAM" id="MobiDB-lite"/>
    </source>
</evidence>
<dbReference type="Proteomes" id="UP001497457">
    <property type="component" value="Chromosome 30rd"/>
</dbReference>
<dbReference type="InterPro" id="IPR038945">
    <property type="entry name" value="MBD13-like"/>
</dbReference>
<comment type="subcellular location">
    <subcellularLocation>
        <location evidence="1">Nucleus</location>
    </subcellularLocation>
</comment>
<dbReference type="InterPro" id="IPR001739">
    <property type="entry name" value="Methyl_CpG_DNA-bd"/>
</dbReference>
<evidence type="ECO:0000259" key="7">
    <source>
        <dbReference type="PROSITE" id="PS50982"/>
    </source>
</evidence>
<dbReference type="GO" id="GO:0005634">
    <property type="term" value="C:nucleus"/>
    <property type="evidence" value="ECO:0007669"/>
    <property type="project" value="UniProtKB-SubCell"/>
</dbReference>
<dbReference type="PROSITE" id="PS50982">
    <property type="entry name" value="MBD"/>
    <property type="match status" value="1"/>
</dbReference>
<feature type="compositionally biased region" description="Acidic residues" evidence="6">
    <location>
        <begin position="311"/>
        <end position="325"/>
    </location>
</feature>
<evidence type="ECO:0000256" key="2">
    <source>
        <dbReference type="ARBA" id="ARBA00023015"/>
    </source>
</evidence>
<keyword evidence="5" id="KW-0539">Nucleus</keyword>
<feature type="region of interest" description="Disordered" evidence="6">
    <location>
        <begin position="1"/>
        <end position="60"/>
    </location>
</feature>
<evidence type="ECO:0000256" key="3">
    <source>
        <dbReference type="ARBA" id="ARBA00023125"/>
    </source>
</evidence>
<dbReference type="SUPFAM" id="SSF54171">
    <property type="entry name" value="DNA-binding domain"/>
    <property type="match status" value="2"/>
</dbReference>
<keyword evidence="3" id="KW-0238">DNA-binding</keyword>
<evidence type="ECO:0000256" key="4">
    <source>
        <dbReference type="ARBA" id="ARBA00023163"/>
    </source>
</evidence>
<protein>
    <recommendedName>
        <fullName evidence="7">MBD domain-containing protein</fullName>
    </recommendedName>
</protein>
<evidence type="ECO:0000313" key="9">
    <source>
        <dbReference type="Proteomes" id="UP001497457"/>
    </source>
</evidence>
<feature type="compositionally biased region" description="Basic and acidic residues" evidence="6">
    <location>
        <begin position="295"/>
        <end position="310"/>
    </location>
</feature>
<keyword evidence="9" id="KW-1185">Reference proteome</keyword>
<gene>
    <name evidence="8" type="ORF">URODEC1_LOCUS77642</name>
</gene>
<name>A0ABC9CR95_9POAL</name>
<sequence length="399" mass="45145">MGSSAASPLIILTSSDDEKAPPVAAVPVGREEDEQEHPEAGEEYEWSDPDDDDGWLPDGFEVEGYRERDGSFKATGYICPVSGLKFKLMSQVLDYCVSDGMERAIKGKETLQDKTTLQGKYAWLREKNGWVLEIRAGGDNYSKMFKFYAHLSTGVRLTSKNEVLRYIDEAELPECVDGHCDISSEDNIIAQLEFNINCLPPGWVKETVFRKYSDGIRKDTYFTDPITKKVFRSLKSAEQYFISGGEPVGAHVPIMSVTDMYSFDRCTDMPPCLARRFKMEGTEDQQCEGEGQTSHQREEDGKGMLHGDVKEEQDEEEWHGDDEKEEVLFGDDKEENNKEALYDDGEDQENGQETLLGDVKEEDNEEGIIDGGDDEDGEEQRHDRYRTITELYKATTKSA</sequence>
<dbReference type="Gene3D" id="3.30.890.10">
    <property type="entry name" value="Methyl-cpg-binding Protein 2, Chain A"/>
    <property type="match status" value="1"/>
</dbReference>
<feature type="compositionally biased region" description="Acidic residues" evidence="6">
    <location>
        <begin position="31"/>
        <end position="55"/>
    </location>
</feature>
<feature type="compositionally biased region" description="Acidic residues" evidence="6">
    <location>
        <begin position="360"/>
        <end position="378"/>
    </location>
</feature>
<evidence type="ECO:0000313" key="8">
    <source>
        <dbReference type="EMBL" id="CAL5024648.1"/>
    </source>
</evidence>
<proteinExistence type="predicted"/>
<dbReference type="PANTHER" id="PTHR34067">
    <property type="entry name" value="OS04G0193200 PROTEIN"/>
    <property type="match status" value="1"/>
</dbReference>
<evidence type="ECO:0000256" key="5">
    <source>
        <dbReference type="ARBA" id="ARBA00023242"/>
    </source>
</evidence>
<feature type="compositionally biased region" description="Basic and acidic residues" evidence="6">
    <location>
        <begin position="326"/>
        <end position="341"/>
    </location>
</feature>
<dbReference type="InterPro" id="IPR016177">
    <property type="entry name" value="DNA-bd_dom_sf"/>
</dbReference>
<dbReference type="PANTHER" id="PTHR34067:SF25">
    <property type="entry name" value="OS04G0193200 PROTEIN"/>
    <property type="match status" value="1"/>
</dbReference>
<reference evidence="8" key="1">
    <citation type="submission" date="2024-10" db="EMBL/GenBank/DDBJ databases">
        <authorList>
            <person name="Ryan C."/>
        </authorList>
    </citation>
    <scope>NUCLEOTIDE SEQUENCE [LARGE SCALE GENOMIC DNA]</scope>
</reference>
<accession>A0ABC9CR95</accession>
<organism evidence="8 9">
    <name type="scientific">Urochloa decumbens</name>
    <dbReference type="NCBI Taxonomy" id="240449"/>
    <lineage>
        <taxon>Eukaryota</taxon>
        <taxon>Viridiplantae</taxon>
        <taxon>Streptophyta</taxon>
        <taxon>Embryophyta</taxon>
        <taxon>Tracheophyta</taxon>
        <taxon>Spermatophyta</taxon>
        <taxon>Magnoliopsida</taxon>
        <taxon>Liliopsida</taxon>
        <taxon>Poales</taxon>
        <taxon>Poaceae</taxon>
        <taxon>PACMAD clade</taxon>
        <taxon>Panicoideae</taxon>
        <taxon>Panicodae</taxon>
        <taxon>Paniceae</taxon>
        <taxon>Melinidinae</taxon>
        <taxon>Urochloa</taxon>
    </lineage>
</organism>
<evidence type="ECO:0000256" key="1">
    <source>
        <dbReference type="ARBA" id="ARBA00004123"/>
    </source>
</evidence>